<reference evidence="3 4" key="1">
    <citation type="submission" date="2016-10" db="EMBL/GenBank/DDBJ databases">
        <authorList>
            <person name="de Groot N.N."/>
        </authorList>
    </citation>
    <scope>NUCLEOTIDE SEQUENCE [LARGE SCALE GENOMIC DNA]</scope>
    <source>
        <strain evidence="3 4">DSM 8423</strain>
    </source>
</reference>
<dbReference type="OrthoDB" id="9811076at2"/>
<evidence type="ECO:0000256" key="1">
    <source>
        <dbReference type="ARBA" id="ARBA00023004"/>
    </source>
</evidence>
<protein>
    <submittedName>
        <fullName evidence="3">Ferrous iron transport protein A</fullName>
    </submittedName>
</protein>
<dbReference type="InterPro" id="IPR053184">
    <property type="entry name" value="FeoA-like"/>
</dbReference>
<name>A0A1H8A0M9_9BACT</name>
<dbReference type="SMART" id="SM00899">
    <property type="entry name" value="FeoA"/>
    <property type="match status" value="1"/>
</dbReference>
<dbReference type="InterPro" id="IPR038157">
    <property type="entry name" value="FeoA_core_dom"/>
</dbReference>
<dbReference type="InterPro" id="IPR008988">
    <property type="entry name" value="Transcriptional_repressor_C"/>
</dbReference>
<dbReference type="PANTHER" id="PTHR43151">
    <property type="entry name" value="FEOA FAMILY PROTEIN"/>
    <property type="match status" value="1"/>
</dbReference>
<evidence type="ECO:0000259" key="2">
    <source>
        <dbReference type="SMART" id="SM00899"/>
    </source>
</evidence>
<organism evidence="3 4">
    <name type="scientific">Syntrophus gentianae</name>
    <dbReference type="NCBI Taxonomy" id="43775"/>
    <lineage>
        <taxon>Bacteria</taxon>
        <taxon>Pseudomonadati</taxon>
        <taxon>Thermodesulfobacteriota</taxon>
        <taxon>Syntrophia</taxon>
        <taxon>Syntrophales</taxon>
        <taxon>Syntrophaceae</taxon>
        <taxon>Syntrophus</taxon>
    </lineage>
</organism>
<accession>A0A1H8A0M9</accession>
<dbReference type="PANTHER" id="PTHR43151:SF1">
    <property type="entry name" value="SSR2333 PROTEIN"/>
    <property type="match status" value="1"/>
</dbReference>
<dbReference type="Gene3D" id="2.30.30.90">
    <property type="match status" value="1"/>
</dbReference>
<dbReference type="RefSeq" id="WP_093884464.1">
    <property type="nucleotide sequence ID" value="NZ_FOBS01000029.1"/>
</dbReference>
<dbReference type="Pfam" id="PF04023">
    <property type="entry name" value="FeoA"/>
    <property type="match status" value="1"/>
</dbReference>
<dbReference type="AlphaFoldDB" id="A0A1H8A0M9"/>
<dbReference type="STRING" id="43775.SAMN04489760_12928"/>
<proteinExistence type="predicted"/>
<evidence type="ECO:0000313" key="4">
    <source>
        <dbReference type="Proteomes" id="UP000198744"/>
    </source>
</evidence>
<dbReference type="EMBL" id="FOBS01000029">
    <property type="protein sequence ID" value="SEM64270.1"/>
    <property type="molecule type" value="Genomic_DNA"/>
</dbReference>
<dbReference type="SUPFAM" id="SSF50037">
    <property type="entry name" value="C-terminal domain of transcriptional repressors"/>
    <property type="match status" value="1"/>
</dbReference>
<dbReference type="GO" id="GO:0046914">
    <property type="term" value="F:transition metal ion binding"/>
    <property type="evidence" value="ECO:0007669"/>
    <property type="project" value="InterPro"/>
</dbReference>
<keyword evidence="1" id="KW-0408">Iron</keyword>
<gene>
    <name evidence="3" type="ORF">SAMN04489760_12928</name>
</gene>
<feature type="domain" description="Ferrous iron transporter FeoA-like" evidence="2">
    <location>
        <begin position="1"/>
        <end position="71"/>
    </location>
</feature>
<dbReference type="InterPro" id="IPR007167">
    <property type="entry name" value="Fe-transptr_FeoA-like"/>
</dbReference>
<sequence>MPLTIVQPGRCVRLVAVEAGQGLQGQLTAMGLVPGAEIQILQNSPRGPFLIVVKGSRIMLGRDMAGKIVVE</sequence>
<evidence type="ECO:0000313" key="3">
    <source>
        <dbReference type="EMBL" id="SEM64270.1"/>
    </source>
</evidence>
<keyword evidence="4" id="KW-1185">Reference proteome</keyword>
<dbReference type="Proteomes" id="UP000198744">
    <property type="component" value="Unassembled WGS sequence"/>
</dbReference>